<dbReference type="InterPro" id="IPR052099">
    <property type="entry name" value="Regulatory_TF_Diverse"/>
</dbReference>
<accession>A0A8H3ERT2</accession>
<comment type="caution">
    <text evidence="3">The sequence shown here is derived from an EMBL/GenBank/DDBJ whole genome shotgun (WGS) entry which is preliminary data.</text>
</comment>
<dbReference type="PANTHER" id="PTHR47336">
    <property type="entry name" value="TRANSCRIPTION FACTOR HMS1-RELATED"/>
    <property type="match status" value="1"/>
</dbReference>
<evidence type="ECO:0000259" key="2">
    <source>
        <dbReference type="PROSITE" id="PS50888"/>
    </source>
</evidence>
<dbReference type="GO" id="GO:0046983">
    <property type="term" value="F:protein dimerization activity"/>
    <property type="evidence" value="ECO:0007669"/>
    <property type="project" value="InterPro"/>
</dbReference>
<dbReference type="PROSITE" id="PS50888">
    <property type="entry name" value="BHLH"/>
    <property type="match status" value="1"/>
</dbReference>
<feature type="compositionally biased region" description="Basic and acidic residues" evidence="1">
    <location>
        <begin position="156"/>
        <end position="171"/>
    </location>
</feature>
<evidence type="ECO:0000313" key="4">
    <source>
        <dbReference type="Proteomes" id="UP000664534"/>
    </source>
</evidence>
<evidence type="ECO:0000313" key="3">
    <source>
        <dbReference type="EMBL" id="CAF9911022.1"/>
    </source>
</evidence>
<evidence type="ECO:0000256" key="1">
    <source>
        <dbReference type="SAM" id="MobiDB-lite"/>
    </source>
</evidence>
<organism evidence="3 4">
    <name type="scientific">Imshaugia aleurites</name>
    <dbReference type="NCBI Taxonomy" id="172621"/>
    <lineage>
        <taxon>Eukaryota</taxon>
        <taxon>Fungi</taxon>
        <taxon>Dikarya</taxon>
        <taxon>Ascomycota</taxon>
        <taxon>Pezizomycotina</taxon>
        <taxon>Lecanoromycetes</taxon>
        <taxon>OSLEUM clade</taxon>
        <taxon>Lecanoromycetidae</taxon>
        <taxon>Lecanorales</taxon>
        <taxon>Lecanorineae</taxon>
        <taxon>Parmeliaceae</taxon>
        <taxon>Imshaugia</taxon>
    </lineage>
</organism>
<dbReference type="EMBL" id="CAJPDT010000008">
    <property type="protein sequence ID" value="CAF9911022.1"/>
    <property type="molecule type" value="Genomic_DNA"/>
</dbReference>
<sequence>MALELAKITEYESWSLSQLGNPQTSAKNPALAYLPALSTTQQDTDPSPKSEYPVQQISPLGRANSGSGKALGSTGPPETLFPRKRRMSASGLPEAAPSTAIKDPGGLPPVEEATKTPPKPPKPPAKVSHSITERRYRENLNSKIFQLDKTLSSTRHVKEDAQKPDGQDKQSVEAPAKARKADVLNAAMRYIKQAEHDGDARNNEIEFLRLRVAALEKLVNCGSCVLLEEFFAQQMTNPSNHF</sequence>
<dbReference type="SUPFAM" id="SSF47459">
    <property type="entry name" value="HLH, helix-loop-helix DNA-binding domain"/>
    <property type="match status" value="1"/>
</dbReference>
<feature type="domain" description="BHLH" evidence="2">
    <location>
        <begin position="124"/>
        <end position="194"/>
    </location>
</feature>
<dbReference type="InterPro" id="IPR011598">
    <property type="entry name" value="bHLH_dom"/>
</dbReference>
<feature type="compositionally biased region" description="Polar residues" evidence="1">
    <location>
        <begin position="16"/>
        <end position="27"/>
    </location>
</feature>
<keyword evidence="4" id="KW-1185">Reference proteome</keyword>
<dbReference type="AlphaFoldDB" id="A0A8H3ERT2"/>
<dbReference type="InterPro" id="IPR036638">
    <property type="entry name" value="HLH_DNA-bd_sf"/>
</dbReference>
<dbReference type="Proteomes" id="UP000664534">
    <property type="component" value="Unassembled WGS sequence"/>
</dbReference>
<reference evidence="3" key="1">
    <citation type="submission" date="2021-03" db="EMBL/GenBank/DDBJ databases">
        <authorList>
            <person name="Tagirdzhanova G."/>
        </authorList>
    </citation>
    <scope>NUCLEOTIDE SEQUENCE</scope>
</reference>
<name>A0A8H3ERT2_9LECA</name>
<feature type="region of interest" description="Disordered" evidence="1">
    <location>
        <begin position="16"/>
        <end position="179"/>
    </location>
</feature>
<gene>
    <name evidence="3" type="ORF">IMSHALPRED_009899</name>
</gene>
<feature type="compositionally biased region" description="Polar residues" evidence="1">
    <location>
        <begin position="37"/>
        <end position="58"/>
    </location>
</feature>
<dbReference type="Pfam" id="PF00010">
    <property type="entry name" value="HLH"/>
    <property type="match status" value="1"/>
</dbReference>
<dbReference type="PANTHER" id="PTHR47336:SF2">
    <property type="entry name" value="TRANSCRIPTION FACTOR HMS1-RELATED"/>
    <property type="match status" value="1"/>
</dbReference>
<protein>
    <recommendedName>
        <fullName evidence="2">BHLH domain-containing protein</fullName>
    </recommendedName>
</protein>
<proteinExistence type="predicted"/>
<dbReference type="OrthoDB" id="2133190at2759"/>
<feature type="compositionally biased region" description="Basic and acidic residues" evidence="1">
    <location>
        <begin position="131"/>
        <end position="140"/>
    </location>
</feature>
<dbReference type="Gene3D" id="4.10.280.10">
    <property type="entry name" value="Helix-loop-helix DNA-binding domain"/>
    <property type="match status" value="1"/>
</dbReference>
<feature type="compositionally biased region" description="Polar residues" evidence="1">
    <location>
        <begin position="141"/>
        <end position="154"/>
    </location>
</feature>